<name>A0A512DLP5_9PROT</name>
<reference evidence="2 3" key="1">
    <citation type="submission" date="2019-07" db="EMBL/GenBank/DDBJ databases">
        <title>Whole genome shotgun sequence of Skermanella aerolata NBRC 106429.</title>
        <authorList>
            <person name="Hosoyama A."/>
            <person name="Uohara A."/>
            <person name="Ohji S."/>
            <person name="Ichikawa N."/>
        </authorList>
    </citation>
    <scope>NUCLEOTIDE SEQUENCE [LARGE SCALE GENOMIC DNA]</scope>
    <source>
        <strain evidence="2 3">NBRC 106429</strain>
    </source>
</reference>
<organism evidence="2 3">
    <name type="scientific">Skermanella aerolata</name>
    <dbReference type="NCBI Taxonomy" id="393310"/>
    <lineage>
        <taxon>Bacteria</taxon>
        <taxon>Pseudomonadati</taxon>
        <taxon>Pseudomonadota</taxon>
        <taxon>Alphaproteobacteria</taxon>
        <taxon>Rhodospirillales</taxon>
        <taxon>Azospirillaceae</taxon>
        <taxon>Skermanella</taxon>
    </lineage>
</organism>
<protein>
    <recommendedName>
        <fullName evidence="4">Small metal-binding protein</fullName>
    </recommendedName>
</protein>
<evidence type="ECO:0000256" key="1">
    <source>
        <dbReference type="SAM" id="MobiDB-lite"/>
    </source>
</evidence>
<proteinExistence type="predicted"/>
<accession>A0A512DLP5</accession>
<comment type="caution">
    <text evidence="2">The sequence shown here is derived from an EMBL/GenBank/DDBJ whole genome shotgun (WGS) entry which is preliminary data.</text>
</comment>
<sequence>MGILTTSRENHMADQHKQSPEHQKAHDLAEEAIDKAAEGNQKEATQLANEAKKIDPKIGDEMAQEVEADRKQAEKFQKS</sequence>
<keyword evidence="3" id="KW-1185">Reference proteome</keyword>
<evidence type="ECO:0008006" key="4">
    <source>
        <dbReference type="Google" id="ProtNLM"/>
    </source>
</evidence>
<feature type="compositionally biased region" description="Basic and acidic residues" evidence="1">
    <location>
        <begin position="67"/>
        <end position="79"/>
    </location>
</feature>
<dbReference type="EMBL" id="BJYZ01000006">
    <property type="protein sequence ID" value="GEO37387.1"/>
    <property type="molecule type" value="Genomic_DNA"/>
</dbReference>
<feature type="compositionally biased region" description="Basic and acidic residues" evidence="1">
    <location>
        <begin position="50"/>
        <end position="60"/>
    </location>
</feature>
<evidence type="ECO:0000313" key="3">
    <source>
        <dbReference type="Proteomes" id="UP000321523"/>
    </source>
</evidence>
<gene>
    <name evidence="2" type="ORF">SAE02_15350</name>
</gene>
<evidence type="ECO:0000313" key="2">
    <source>
        <dbReference type="EMBL" id="GEO37387.1"/>
    </source>
</evidence>
<feature type="compositionally biased region" description="Basic and acidic residues" evidence="1">
    <location>
        <begin position="8"/>
        <end position="41"/>
    </location>
</feature>
<dbReference type="AlphaFoldDB" id="A0A512DLP5"/>
<dbReference type="Proteomes" id="UP000321523">
    <property type="component" value="Unassembled WGS sequence"/>
</dbReference>
<feature type="region of interest" description="Disordered" evidence="1">
    <location>
        <begin position="1"/>
        <end position="79"/>
    </location>
</feature>